<sequence>MTDVSAEATRQRAQAFEAIVSDVVEGRLPLLEFAERLQDAGASPAEGEDYLQQLTQRLEQQKKARKADEQPDTQSGEQAIQESTPEGLDVTQAVEFRTQREALLEEVCIREAADRRTAVNTAAWAVLNAKLSRLASSHVDDATTPLSADDLAKLLRVECSAPQSLPATVLALAPHLAELSTSAISDPHIEETWKLRQAIGTDKTIDSLVNLMQVQLLADPIPRSIWRSVIQDHFINFEKLFASMDKGYDHNDEPRDFGGGYAIIKKEQASAKRPL</sequence>
<keyword evidence="3" id="KW-1185">Reference proteome</keyword>
<proteinExistence type="predicted"/>
<organism evidence="2 3">
    <name type="scientific">Laccaria amethystina LaAM-08-1</name>
    <dbReference type="NCBI Taxonomy" id="1095629"/>
    <lineage>
        <taxon>Eukaryota</taxon>
        <taxon>Fungi</taxon>
        <taxon>Dikarya</taxon>
        <taxon>Basidiomycota</taxon>
        <taxon>Agaricomycotina</taxon>
        <taxon>Agaricomycetes</taxon>
        <taxon>Agaricomycetidae</taxon>
        <taxon>Agaricales</taxon>
        <taxon>Agaricineae</taxon>
        <taxon>Hydnangiaceae</taxon>
        <taxon>Laccaria</taxon>
    </lineage>
</organism>
<name>A0A0C9WNM3_9AGAR</name>
<accession>A0A0C9WNM3</accession>
<dbReference type="AlphaFoldDB" id="A0A0C9WNM3"/>
<protein>
    <submittedName>
        <fullName evidence="2">Uncharacterized protein</fullName>
    </submittedName>
</protein>
<evidence type="ECO:0000256" key="1">
    <source>
        <dbReference type="SAM" id="MobiDB-lite"/>
    </source>
</evidence>
<feature type="region of interest" description="Disordered" evidence="1">
    <location>
        <begin position="61"/>
        <end position="88"/>
    </location>
</feature>
<feature type="compositionally biased region" description="Polar residues" evidence="1">
    <location>
        <begin position="72"/>
        <end position="84"/>
    </location>
</feature>
<reference evidence="2 3" key="1">
    <citation type="submission" date="2014-04" db="EMBL/GenBank/DDBJ databases">
        <authorList>
            <consortium name="DOE Joint Genome Institute"/>
            <person name="Kuo A."/>
            <person name="Kohler A."/>
            <person name="Nagy L.G."/>
            <person name="Floudas D."/>
            <person name="Copeland A."/>
            <person name="Barry K.W."/>
            <person name="Cichocki N."/>
            <person name="Veneault-Fourrey C."/>
            <person name="LaButti K."/>
            <person name="Lindquist E.A."/>
            <person name="Lipzen A."/>
            <person name="Lundell T."/>
            <person name="Morin E."/>
            <person name="Murat C."/>
            <person name="Sun H."/>
            <person name="Tunlid A."/>
            <person name="Henrissat B."/>
            <person name="Grigoriev I.V."/>
            <person name="Hibbett D.S."/>
            <person name="Martin F."/>
            <person name="Nordberg H.P."/>
            <person name="Cantor M.N."/>
            <person name="Hua S.X."/>
        </authorList>
    </citation>
    <scope>NUCLEOTIDE SEQUENCE [LARGE SCALE GENOMIC DNA]</scope>
    <source>
        <strain evidence="2 3">LaAM-08-1</strain>
    </source>
</reference>
<dbReference type="HOGENOM" id="CLU_021983_0_0_1"/>
<evidence type="ECO:0000313" key="3">
    <source>
        <dbReference type="Proteomes" id="UP000054477"/>
    </source>
</evidence>
<gene>
    <name evidence="2" type="ORF">K443DRAFT_8585</name>
</gene>
<dbReference type="OrthoDB" id="3058101at2759"/>
<dbReference type="EMBL" id="KN838651">
    <property type="protein sequence ID" value="KIJ99244.1"/>
    <property type="molecule type" value="Genomic_DNA"/>
</dbReference>
<reference evidence="3" key="2">
    <citation type="submission" date="2015-01" db="EMBL/GenBank/DDBJ databases">
        <title>Evolutionary Origins and Diversification of the Mycorrhizal Mutualists.</title>
        <authorList>
            <consortium name="DOE Joint Genome Institute"/>
            <consortium name="Mycorrhizal Genomics Consortium"/>
            <person name="Kohler A."/>
            <person name="Kuo A."/>
            <person name="Nagy L.G."/>
            <person name="Floudas D."/>
            <person name="Copeland A."/>
            <person name="Barry K.W."/>
            <person name="Cichocki N."/>
            <person name="Veneault-Fourrey C."/>
            <person name="LaButti K."/>
            <person name="Lindquist E.A."/>
            <person name="Lipzen A."/>
            <person name="Lundell T."/>
            <person name="Morin E."/>
            <person name="Murat C."/>
            <person name="Riley R."/>
            <person name="Ohm R."/>
            <person name="Sun H."/>
            <person name="Tunlid A."/>
            <person name="Henrissat B."/>
            <person name="Grigoriev I.V."/>
            <person name="Hibbett D.S."/>
            <person name="Martin F."/>
        </authorList>
    </citation>
    <scope>NUCLEOTIDE SEQUENCE [LARGE SCALE GENOMIC DNA]</scope>
    <source>
        <strain evidence="3">LaAM-08-1</strain>
    </source>
</reference>
<dbReference type="Proteomes" id="UP000054477">
    <property type="component" value="Unassembled WGS sequence"/>
</dbReference>
<evidence type="ECO:0000313" key="2">
    <source>
        <dbReference type="EMBL" id="KIJ99244.1"/>
    </source>
</evidence>